<dbReference type="Proteomes" id="UP001500187">
    <property type="component" value="Unassembled WGS sequence"/>
</dbReference>
<feature type="region of interest" description="Disordered" evidence="1">
    <location>
        <begin position="524"/>
        <end position="705"/>
    </location>
</feature>
<protein>
    <submittedName>
        <fullName evidence="3">Uncharacterized protein</fullName>
    </submittedName>
</protein>
<keyword evidence="2" id="KW-0812">Transmembrane</keyword>
<feature type="compositionally biased region" description="Low complexity" evidence="1">
    <location>
        <begin position="619"/>
        <end position="632"/>
    </location>
</feature>
<gene>
    <name evidence="3" type="ORF">GCM10023352_18110</name>
</gene>
<keyword evidence="4" id="KW-1185">Reference proteome</keyword>
<sequence>MKTLDPTTTARLLETSKKAWRWVPLVALYRGIRAMDKRRWKIFLTTFFVTFWLGTALAQAADGGTGISSLIPLEDWSNGGAKTLVEDVPTSAYSVESTKGGITNPVIATMTGLASTVMLTVAEIGYIIVAIMSWLLGSAIAFEDTLDISPFLSAAATESLGWLFPSCLALGAIFTYFDYLREKAVLNGLLTLVITAVAAISLALFPNVWVSGLETARAAGNTVVTAISTSSGGSATAPFEYQDVSFSGNTDSQGFARQATDAVWRQMVVTPWCVAQFGSVETCKTYGKELLTKETSKDKKTFLEDTVLKEVGEDSAAGQIITGDAWSHKLGSTIIACLLVIIMGFLIASLVFSAVIAFFQALLLLLLGVFFLPLGMIPGVTRSWLITWAMMLGGAVMANIIAMLMLSVSIGVVTQISMSDMTWGRQFFVSLVVLLAAFGLKHTVATITGSASTSGGGFGRSLSRMVQAVTMRKMFNSAMSYRSARSNNSTMSNTNRTQGAEGRTNGLNRNMHRQDATTRQLTNHNRLHSSSHPVNPQTHRPNTPTIINPPMGMNKTGKNAGNFHQSAPASGVVRQGSYSPRTGYRETVSPSSNRAPSTAGAPSFAPSSSGTKPVRENYPASAAGRPASSRGSMHQPAHETHPATSAASNGQRNHQPRALRPAPIQNGLRTTPPPSRRANPTAPRQMKPKAIKVRQAAMRARGTGN</sequence>
<proteinExistence type="predicted"/>
<feature type="compositionally biased region" description="Polar residues" evidence="1">
    <location>
        <begin position="524"/>
        <end position="546"/>
    </location>
</feature>
<feature type="compositionally biased region" description="Polar residues" evidence="1">
    <location>
        <begin position="642"/>
        <end position="653"/>
    </location>
</feature>
<feature type="transmembrane region" description="Helical" evidence="2">
    <location>
        <begin position="154"/>
        <end position="177"/>
    </location>
</feature>
<feature type="transmembrane region" description="Helical" evidence="2">
    <location>
        <begin position="189"/>
        <end position="210"/>
    </location>
</feature>
<evidence type="ECO:0000256" key="1">
    <source>
        <dbReference type="SAM" id="MobiDB-lite"/>
    </source>
</evidence>
<feature type="transmembrane region" description="Helical" evidence="2">
    <location>
        <begin position="358"/>
        <end position="377"/>
    </location>
</feature>
<comment type="caution">
    <text evidence="3">The sequence shown here is derived from an EMBL/GenBank/DDBJ whole genome shotgun (WGS) entry which is preliminary data.</text>
</comment>
<reference evidence="4" key="1">
    <citation type="journal article" date="2019" name="Int. J. Syst. Evol. Microbiol.">
        <title>The Global Catalogue of Microorganisms (GCM) 10K type strain sequencing project: providing services to taxonomists for standard genome sequencing and annotation.</title>
        <authorList>
            <consortium name="The Broad Institute Genomics Platform"/>
            <consortium name="The Broad Institute Genome Sequencing Center for Infectious Disease"/>
            <person name="Wu L."/>
            <person name="Ma J."/>
        </authorList>
    </citation>
    <scope>NUCLEOTIDE SEQUENCE [LARGE SCALE GENOMIC DNA]</scope>
    <source>
        <strain evidence="4">JCM 18541</strain>
    </source>
</reference>
<feature type="transmembrane region" description="Helical" evidence="2">
    <location>
        <begin position="330"/>
        <end position="352"/>
    </location>
</feature>
<dbReference type="RefSeq" id="WP_345446680.1">
    <property type="nucleotide sequence ID" value="NZ_BAABKP010000004.1"/>
</dbReference>
<feature type="compositionally biased region" description="Low complexity" evidence="1">
    <location>
        <begin position="482"/>
        <end position="497"/>
    </location>
</feature>
<evidence type="ECO:0000256" key="2">
    <source>
        <dbReference type="SAM" id="Phobius"/>
    </source>
</evidence>
<feature type="compositionally biased region" description="Polar residues" evidence="1">
    <location>
        <begin position="556"/>
        <end position="568"/>
    </location>
</feature>
<accession>A0ABP9BPR0</accession>
<feature type="transmembrane region" description="Helical" evidence="2">
    <location>
        <begin position="423"/>
        <end position="440"/>
    </location>
</feature>
<organism evidence="3 4">
    <name type="scientific">Rothia endophytica</name>
    <dbReference type="NCBI Taxonomy" id="1324766"/>
    <lineage>
        <taxon>Bacteria</taxon>
        <taxon>Bacillati</taxon>
        <taxon>Actinomycetota</taxon>
        <taxon>Actinomycetes</taxon>
        <taxon>Micrococcales</taxon>
        <taxon>Micrococcaceae</taxon>
        <taxon>Rothia</taxon>
    </lineage>
</organism>
<feature type="transmembrane region" description="Helical" evidence="2">
    <location>
        <begin position="384"/>
        <end position="411"/>
    </location>
</feature>
<evidence type="ECO:0000313" key="4">
    <source>
        <dbReference type="Proteomes" id="UP001500187"/>
    </source>
</evidence>
<keyword evidence="2" id="KW-0472">Membrane</keyword>
<dbReference type="EMBL" id="BAABKP010000004">
    <property type="protein sequence ID" value="GAA4798698.1"/>
    <property type="molecule type" value="Genomic_DNA"/>
</dbReference>
<feature type="compositionally biased region" description="Low complexity" evidence="1">
    <location>
        <begin position="595"/>
        <end position="611"/>
    </location>
</feature>
<feature type="transmembrane region" description="Helical" evidence="2">
    <location>
        <begin position="124"/>
        <end position="142"/>
    </location>
</feature>
<evidence type="ECO:0000313" key="3">
    <source>
        <dbReference type="EMBL" id="GAA4798698.1"/>
    </source>
</evidence>
<feature type="region of interest" description="Disordered" evidence="1">
    <location>
        <begin position="482"/>
        <end position="509"/>
    </location>
</feature>
<name>A0ABP9BPR0_9MICC</name>
<keyword evidence="2" id="KW-1133">Transmembrane helix</keyword>